<keyword evidence="9" id="KW-0811">Translocation</keyword>
<keyword evidence="5 9" id="KW-0999">Mitochondrion inner membrane</keyword>
<keyword evidence="9" id="KW-0653">Protein transport</keyword>
<evidence type="ECO:0000256" key="1">
    <source>
        <dbReference type="ARBA" id="ARBA00004448"/>
    </source>
</evidence>
<evidence type="ECO:0000256" key="3">
    <source>
        <dbReference type="ARBA" id="ARBA00020722"/>
    </source>
</evidence>
<keyword evidence="9" id="KW-0813">Transport</keyword>
<dbReference type="GO" id="GO:0005198">
    <property type="term" value="F:structural molecule activity"/>
    <property type="evidence" value="ECO:0007669"/>
    <property type="project" value="EnsemblFungi"/>
</dbReference>
<keyword evidence="8 9" id="KW-0472">Membrane</keyword>
<feature type="transmembrane region" description="Helical" evidence="9">
    <location>
        <begin position="34"/>
        <end position="59"/>
    </location>
</feature>
<comment type="subcellular location">
    <subcellularLocation>
        <location evidence="1 9">Mitochondrion inner membrane</location>
        <topology evidence="1 9">Multi-pass membrane protein</topology>
    </subcellularLocation>
</comment>
<protein>
    <recommendedName>
        <fullName evidence="3 9">Mitochondrial import inner membrane translocase subunit TIM22</fullName>
    </recommendedName>
</protein>
<keyword evidence="7 9" id="KW-0496">Mitochondrion</keyword>
<proteinExistence type="inferred from homology"/>
<evidence type="ECO:0000313" key="10">
    <source>
        <dbReference type="EMBL" id="KXS16894.1"/>
    </source>
</evidence>
<sequence length="161" mass="17152">MSGTPFTAPIVQTPGMGPTKDPNLQMFQTVQESCVFKSVLSGGIGFLAGGVFGMFMASIDWNANEEYLRMTTRQQLRQTMRDMGTRSYSTAKNLAVVGTIYSASECVIEGYRAKNDVYNSISAGCFTGGALAARAGPQAALAGCAGFAAFSAAIDYFMMER</sequence>
<keyword evidence="6 9" id="KW-1133">Transmembrane helix</keyword>
<feature type="transmembrane region" description="Helical" evidence="9">
    <location>
        <begin position="139"/>
        <end position="158"/>
    </location>
</feature>
<name>A0A139AK11_GONPJ</name>
<dbReference type="Proteomes" id="UP000070544">
    <property type="component" value="Unassembled WGS sequence"/>
</dbReference>
<gene>
    <name evidence="10" type="ORF">M427DRAFT_54935</name>
</gene>
<dbReference type="AlphaFoldDB" id="A0A139AK11"/>
<comment type="subunit">
    <text evidence="9">Component of the TIM22 complex.</text>
</comment>
<comment type="similarity">
    <text evidence="2 9">Belongs to the Tim17/Tim22/Tim23 family.</text>
</comment>
<evidence type="ECO:0000256" key="8">
    <source>
        <dbReference type="ARBA" id="ARBA00023136"/>
    </source>
</evidence>
<reference evidence="10 11" key="1">
    <citation type="journal article" date="2015" name="Genome Biol. Evol.">
        <title>Phylogenomic analyses indicate that early fungi evolved digesting cell walls of algal ancestors of land plants.</title>
        <authorList>
            <person name="Chang Y."/>
            <person name="Wang S."/>
            <person name="Sekimoto S."/>
            <person name="Aerts A.L."/>
            <person name="Choi C."/>
            <person name="Clum A."/>
            <person name="LaButti K.M."/>
            <person name="Lindquist E.A."/>
            <person name="Yee Ngan C."/>
            <person name="Ohm R.A."/>
            <person name="Salamov A.A."/>
            <person name="Grigoriev I.V."/>
            <person name="Spatafora J.W."/>
            <person name="Berbee M.L."/>
        </authorList>
    </citation>
    <scope>NUCLEOTIDE SEQUENCE [LARGE SCALE GENOMIC DNA]</scope>
    <source>
        <strain evidence="10 11">JEL478</strain>
    </source>
</reference>
<evidence type="ECO:0000256" key="2">
    <source>
        <dbReference type="ARBA" id="ARBA00008444"/>
    </source>
</evidence>
<dbReference type="PANTHER" id="PTHR14110:SF0">
    <property type="entry name" value="MITOCHONDRIAL IMPORT INNER MEMBRANE TRANSLOCASE SUBUNIT TIM22"/>
    <property type="match status" value="1"/>
</dbReference>
<keyword evidence="4 9" id="KW-0812">Transmembrane</keyword>
<dbReference type="GO" id="GO:0045039">
    <property type="term" value="P:protein insertion into mitochondrial inner membrane"/>
    <property type="evidence" value="ECO:0007669"/>
    <property type="project" value="UniProtKB-UniRule"/>
</dbReference>
<dbReference type="GO" id="GO:0042721">
    <property type="term" value="C:TIM22 mitochondrial import inner membrane insertion complex"/>
    <property type="evidence" value="ECO:0007669"/>
    <property type="project" value="UniProtKB-UniRule"/>
</dbReference>
<dbReference type="Pfam" id="PF02466">
    <property type="entry name" value="Tim17"/>
    <property type="match status" value="1"/>
</dbReference>
<dbReference type="OrthoDB" id="75343at2759"/>
<comment type="function">
    <text evidence="9">Essential core component of the TIM22 complex, a complex that mediates the import and insertion of multi-pass transmembrane proteins into the mitochondrial inner membrane. In the TIM22 complex, it constitutes the voltage-activated and signal-gated channel. Forms a twin-pore translocase that uses the membrane potential as external driving force in 2 voltage-dependent steps.</text>
</comment>
<evidence type="ECO:0000313" key="11">
    <source>
        <dbReference type="Proteomes" id="UP000070544"/>
    </source>
</evidence>
<dbReference type="GO" id="GO:0008320">
    <property type="term" value="F:protein transmembrane transporter activity"/>
    <property type="evidence" value="ECO:0007669"/>
    <property type="project" value="UniProtKB-UniRule"/>
</dbReference>
<dbReference type="InterPro" id="IPR039175">
    <property type="entry name" value="TIM22"/>
</dbReference>
<evidence type="ECO:0000256" key="9">
    <source>
        <dbReference type="RuleBase" id="RU367038"/>
    </source>
</evidence>
<keyword evidence="11" id="KW-1185">Reference proteome</keyword>
<evidence type="ECO:0000256" key="7">
    <source>
        <dbReference type="ARBA" id="ARBA00023128"/>
    </source>
</evidence>
<evidence type="ECO:0000256" key="5">
    <source>
        <dbReference type="ARBA" id="ARBA00022792"/>
    </source>
</evidence>
<dbReference type="GO" id="GO:0030943">
    <property type="term" value="F:mitochondrion targeting sequence binding"/>
    <property type="evidence" value="ECO:0007669"/>
    <property type="project" value="EnsemblFungi"/>
</dbReference>
<dbReference type="PANTHER" id="PTHR14110">
    <property type="entry name" value="MITOCHONDRIAL IMPORT INNER MEMBRANE TRANSLOCASE SUBUNIT TIM22"/>
    <property type="match status" value="1"/>
</dbReference>
<dbReference type="STRING" id="1344416.A0A139AK11"/>
<accession>A0A139AK11</accession>
<evidence type="ECO:0000256" key="6">
    <source>
        <dbReference type="ARBA" id="ARBA00022989"/>
    </source>
</evidence>
<organism evidence="10 11">
    <name type="scientific">Gonapodya prolifera (strain JEL478)</name>
    <name type="common">Monoblepharis prolifera</name>
    <dbReference type="NCBI Taxonomy" id="1344416"/>
    <lineage>
        <taxon>Eukaryota</taxon>
        <taxon>Fungi</taxon>
        <taxon>Fungi incertae sedis</taxon>
        <taxon>Chytridiomycota</taxon>
        <taxon>Chytridiomycota incertae sedis</taxon>
        <taxon>Monoblepharidomycetes</taxon>
        <taxon>Monoblepharidales</taxon>
        <taxon>Gonapodyaceae</taxon>
        <taxon>Gonapodya</taxon>
    </lineage>
</organism>
<dbReference type="EMBL" id="KQ965749">
    <property type="protein sequence ID" value="KXS16894.1"/>
    <property type="molecule type" value="Genomic_DNA"/>
</dbReference>
<dbReference type="OMA" id="EERWIQW"/>
<evidence type="ECO:0000256" key="4">
    <source>
        <dbReference type="ARBA" id="ARBA00022692"/>
    </source>
</evidence>